<evidence type="ECO:0000256" key="3">
    <source>
        <dbReference type="ARBA" id="ARBA00022729"/>
    </source>
</evidence>
<dbReference type="AlphaFoldDB" id="A0A4U1CJQ2"/>
<dbReference type="InterPro" id="IPR011990">
    <property type="entry name" value="TPR-like_helical_dom_sf"/>
</dbReference>
<reference evidence="8 9" key="1">
    <citation type="submission" date="2019-04" db="EMBL/GenBank/DDBJ databases">
        <title>Pedobacter sp. RP-3-15 sp. nov., isolated from Arctic soil.</title>
        <authorList>
            <person name="Dahal R.H."/>
            <person name="Kim D.-U."/>
        </authorList>
    </citation>
    <scope>NUCLEOTIDE SEQUENCE [LARGE SCALE GENOMIC DNA]</scope>
    <source>
        <strain evidence="8 9">RP-3-15</strain>
    </source>
</reference>
<dbReference type="EMBL" id="SWBQ01000002">
    <property type="protein sequence ID" value="TKC07199.1"/>
    <property type="molecule type" value="Genomic_DNA"/>
</dbReference>
<evidence type="ECO:0000256" key="6">
    <source>
        <dbReference type="SAM" id="SignalP"/>
    </source>
</evidence>
<evidence type="ECO:0000256" key="4">
    <source>
        <dbReference type="ARBA" id="ARBA00023136"/>
    </source>
</evidence>
<keyword evidence="4" id="KW-0472">Membrane</keyword>
<dbReference type="InterPro" id="IPR012944">
    <property type="entry name" value="SusD_RagB_dom"/>
</dbReference>
<evidence type="ECO:0000313" key="8">
    <source>
        <dbReference type="EMBL" id="TKC07199.1"/>
    </source>
</evidence>
<dbReference type="SUPFAM" id="SSF48452">
    <property type="entry name" value="TPR-like"/>
    <property type="match status" value="1"/>
</dbReference>
<comment type="caution">
    <text evidence="8">The sequence shown here is derived from an EMBL/GenBank/DDBJ whole genome shotgun (WGS) entry which is preliminary data.</text>
</comment>
<protein>
    <submittedName>
        <fullName evidence="8">RagB/SusD family nutrient uptake outer membrane protein</fullName>
    </submittedName>
</protein>
<feature type="signal peptide" evidence="6">
    <location>
        <begin position="1"/>
        <end position="19"/>
    </location>
</feature>
<feature type="chain" id="PRO_5020811368" evidence="6">
    <location>
        <begin position="20"/>
        <end position="626"/>
    </location>
</feature>
<name>A0A4U1CJQ2_9SPHI</name>
<keyword evidence="5" id="KW-0998">Cell outer membrane</keyword>
<dbReference type="GO" id="GO:0009279">
    <property type="term" value="C:cell outer membrane"/>
    <property type="evidence" value="ECO:0007669"/>
    <property type="project" value="UniProtKB-SubCell"/>
</dbReference>
<dbReference type="Gene3D" id="1.25.40.390">
    <property type="match status" value="1"/>
</dbReference>
<comment type="subcellular location">
    <subcellularLocation>
        <location evidence="1">Cell outer membrane</location>
    </subcellularLocation>
</comment>
<evidence type="ECO:0000256" key="5">
    <source>
        <dbReference type="ARBA" id="ARBA00023237"/>
    </source>
</evidence>
<evidence type="ECO:0000313" key="9">
    <source>
        <dbReference type="Proteomes" id="UP000307244"/>
    </source>
</evidence>
<dbReference type="RefSeq" id="WP_136835466.1">
    <property type="nucleotide sequence ID" value="NZ_SWBQ01000002.1"/>
</dbReference>
<keyword evidence="3 6" id="KW-0732">Signal</keyword>
<comment type="similarity">
    <text evidence="2">Belongs to the SusD family.</text>
</comment>
<evidence type="ECO:0000256" key="1">
    <source>
        <dbReference type="ARBA" id="ARBA00004442"/>
    </source>
</evidence>
<evidence type="ECO:0000259" key="7">
    <source>
        <dbReference type="Pfam" id="PF07980"/>
    </source>
</evidence>
<organism evidence="8 9">
    <name type="scientific">Pedobacter frigoris</name>
    <dbReference type="NCBI Taxonomy" id="2571272"/>
    <lineage>
        <taxon>Bacteria</taxon>
        <taxon>Pseudomonadati</taxon>
        <taxon>Bacteroidota</taxon>
        <taxon>Sphingobacteriia</taxon>
        <taxon>Sphingobacteriales</taxon>
        <taxon>Sphingobacteriaceae</taxon>
        <taxon>Pedobacter</taxon>
    </lineage>
</organism>
<proteinExistence type="inferred from homology"/>
<gene>
    <name evidence="8" type="ORF">FA047_08040</name>
</gene>
<sequence>MKRYTILTSGILAAVFALSSCKKVLETEPFDRISEDVVWSTKANAETFIYSTYSIMNSYAGGEGTDPRTTNILGFDGTYNNSSAIFTEAVTRSSDYGFNNWAAIRRCNQIIEKVGASAGISDADKKALIAEGKFLRAMSYYNIARSTGRIVWIDRVLTPEDELKLASTANPTESYAYIIKDLEDAVVDLPTIKISGRTNKYVAAAFLTEVCLQALAYKNYPNAAAISQTDPLLDKVISNAQKVITEGGYSMEADYGGMFNETKKTSPEIIFGIYRLAINTTVDGTPMQTIVPNLNNTRVVQNLGSPLLNNQNVFEAWCSNFPSQNFVDDYLTKDKANPLIALPWNKTSQYLAAVDEGVTIPSTGTNHDVIPRANGEALMKTGKIKSGSTETIWNLANENRDARWRASVWSDSTDRIYGELLTMTIRGNANRWMKTNGYAYYASLSNMYWRKGLYTNVNPRPYVGVATDYHYVPMRLGRVYLNMAEAYLLKGDLANALINLNKTRVVHGNLPAAISPTIAEAWKDYKRERRVDLVMENDYYFSLLRWGRYGGDANSGLASGKTIPELTESIRVMDVSKDRKSFVLVTGGFGGVNNARVFDESRRYLFPIAQSYLDNNPAFGPQNPGW</sequence>
<keyword evidence="9" id="KW-1185">Reference proteome</keyword>
<dbReference type="OrthoDB" id="5694214at2"/>
<evidence type="ECO:0000256" key="2">
    <source>
        <dbReference type="ARBA" id="ARBA00006275"/>
    </source>
</evidence>
<accession>A0A4U1CJQ2</accession>
<dbReference type="PROSITE" id="PS51257">
    <property type="entry name" value="PROKAR_LIPOPROTEIN"/>
    <property type="match status" value="1"/>
</dbReference>
<dbReference type="Proteomes" id="UP000307244">
    <property type="component" value="Unassembled WGS sequence"/>
</dbReference>
<feature type="domain" description="RagB/SusD" evidence="7">
    <location>
        <begin position="300"/>
        <end position="626"/>
    </location>
</feature>
<dbReference type="Pfam" id="PF07980">
    <property type="entry name" value="SusD_RagB"/>
    <property type="match status" value="1"/>
</dbReference>